<comment type="similarity">
    <text evidence="1">Belongs to the ABC transporter superfamily.</text>
</comment>
<proteinExistence type="inferred from homology"/>
<evidence type="ECO:0000313" key="9">
    <source>
        <dbReference type="Proteomes" id="UP000218979"/>
    </source>
</evidence>
<dbReference type="Pfam" id="PF13732">
    <property type="entry name" value="DrrA1-3_C"/>
    <property type="match status" value="1"/>
</dbReference>
<dbReference type="InterPro" id="IPR003439">
    <property type="entry name" value="ABC_transporter-like_ATP-bd"/>
</dbReference>
<dbReference type="InterPro" id="IPR027417">
    <property type="entry name" value="P-loop_NTPase"/>
</dbReference>
<dbReference type="PROSITE" id="PS50893">
    <property type="entry name" value="ABC_TRANSPORTER_2"/>
    <property type="match status" value="1"/>
</dbReference>
<sequence length="297" mass="32746">MLELTNITKKFGDKVAVDGLNMTVKAGEIMGLIGQNGAGKTTTFRMILDFIKADSGEITWNGAPITQAVKQRIGFLPEERGLYQKLTVEEQILYFAELHGMKRSDARADLANWMTKLEVVGKVTDKVQALSKGNAQKIQFIATLIHQPDFLILDEPFTGLDPVNTSLLMNEIHTLKENGAAIIFSSHNMSGVELLSDNLTMLKNGKVVLQGDVQGIRDSFGRTQIYVESDVETSELLAVDGVKKIEKQGNGRMIYVTDESVGRSIFSKVSESGYTQAFVQAPPTLDEIFRKEVAENV</sequence>
<dbReference type="InterPro" id="IPR050763">
    <property type="entry name" value="ABC_transporter_ATP-binding"/>
</dbReference>
<feature type="domain" description="ABC transporter" evidence="5">
    <location>
        <begin position="2"/>
        <end position="229"/>
    </location>
</feature>
<accession>A0A1K2HCC6</accession>
<dbReference type="PANTHER" id="PTHR42711">
    <property type="entry name" value="ABC TRANSPORTER ATP-BINDING PROTEIN"/>
    <property type="match status" value="1"/>
</dbReference>
<evidence type="ECO:0000256" key="2">
    <source>
        <dbReference type="ARBA" id="ARBA00022448"/>
    </source>
</evidence>
<keyword evidence="2" id="KW-0813">Transport</keyword>
<dbReference type="Gene3D" id="3.40.50.300">
    <property type="entry name" value="P-loop containing nucleotide triphosphate hydrolases"/>
    <property type="match status" value="1"/>
</dbReference>
<keyword evidence="4 7" id="KW-0067">ATP-binding</keyword>
<dbReference type="GO" id="GO:0016887">
    <property type="term" value="F:ATP hydrolysis activity"/>
    <property type="evidence" value="ECO:0007669"/>
    <property type="project" value="InterPro"/>
</dbReference>
<dbReference type="PANTHER" id="PTHR42711:SF5">
    <property type="entry name" value="ABC TRANSPORTER ATP-BINDING PROTEIN NATA"/>
    <property type="match status" value="1"/>
</dbReference>
<dbReference type="Proteomes" id="UP000218979">
    <property type="component" value="Unassembled WGS sequence"/>
</dbReference>
<reference evidence="7 8" key="2">
    <citation type="submission" date="2016-11" db="EMBL/GenBank/DDBJ databases">
        <authorList>
            <person name="Jaros S."/>
            <person name="Januszkiewicz K."/>
            <person name="Wedrychowicz H."/>
        </authorList>
    </citation>
    <scope>NUCLEOTIDE SEQUENCE [LARGE SCALE GENOMIC DNA]</scope>
    <source>
        <strain evidence="7 8">DSM 22330</strain>
    </source>
</reference>
<keyword evidence="3" id="KW-0547">Nucleotide-binding</keyword>
<dbReference type="Pfam" id="PF00005">
    <property type="entry name" value="ABC_tran"/>
    <property type="match status" value="1"/>
</dbReference>
<dbReference type="InterPro" id="IPR025302">
    <property type="entry name" value="DrrA1/2-like_C"/>
</dbReference>
<protein>
    <submittedName>
        <fullName evidence="7">ABC-2 type transport system ATP-binding protein</fullName>
    </submittedName>
    <submittedName>
        <fullName evidence="6">Sodium ABC transporter ATP-binding protein</fullName>
    </submittedName>
</protein>
<evidence type="ECO:0000256" key="3">
    <source>
        <dbReference type="ARBA" id="ARBA00022741"/>
    </source>
</evidence>
<dbReference type="AlphaFoldDB" id="A0A1K2HCC6"/>
<keyword evidence="9" id="KW-1185">Reference proteome</keyword>
<evidence type="ECO:0000256" key="1">
    <source>
        <dbReference type="ARBA" id="ARBA00005417"/>
    </source>
</evidence>
<organism evidence="7 8">
    <name type="scientific">Pseudolactococcus chungangensis CAU 28 = DSM 22330</name>
    <dbReference type="NCBI Taxonomy" id="1122154"/>
    <lineage>
        <taxon>Bacteria</taxon>
        <taxon>Bacillati</taxon>
        <taxon>Bacillota</taxon>
        <taxon>Bacilli</taxon>
        <taxon>Lactobacillales</taxon>
        <taxon>Streptococcaceae</taxon>
        <taxon>Pseudolactococcus</taxon>
    </lineage>
</organism>
<dbReference type="GO" id="GO:0005524">
    <property type="term" value="F:ATP binding"/>
    <property type="evidence" value="ECO:0007669"/>
    <property type="project" value="UniProtKB-KW"/>
</dbReference>
<dbReference type="PROSITE" id="PS00211">
    <property type="entry name" value="ABC_TRANSPORTER_1"/>
    <property type="match status" value="1"/>
</dbReference>
<evidence type="ECO:0000313" key="7">
    <source>
        <dbReference type="EMBL" id="SFZ74399.1"/>
    </source>
</evidence>
<reference evidence="6 9" key="1">
    <citation type="submission" date="2014-12" db="EMBL/GenBank/DDBJ databases">
        <title>Draft genome sequences of 10 type strains of Lactococcus.</title>
        <authorList>
            <person name="Sun Z."/>
            <person name="Zhong Z."/>
            <person name="Liu W."/>
            <person name="Zhang W."/>
            <person name="Zhang H."/>
        </authorList>
    </citation>
    <scope>NUCLEOTIDE SEQUENCE [LARGE SCALE GENOMIC DNA]</scope>
    <source>
        <strain evidence="6 9">DSM 22330</strain>
    </source>
</reference>
<evidence type="ECO:0000313" key="8">
    <source>
        <dbReference type="Proteomes" id="UP000185655"/>
    </source>
</evidence>
<dbReference type="Proteomes" id="UP000185655">
    <property type="component" value="Unassembled WGS sequence"/>
</dbReference>
<dbReference type="SUPFAM" id="SSF52540">
    <property type="entry name" value="P-loop containing nucleoside triphosphate hydrolases"/>
    <property type="match status" value="1"/>
</dbReference>
<dbReference type="EMBL" id="JXJT01000005">
    <property type="protein sequence ID" value="PCS04138.1"/>
    <property type="molecule type" value="Genomic_DNA"/>
</dbReference>
<dbReference type="InterPro" id="IPR003593">
    <property type="entry name" value="AAA+_ATPase"/>
</dbReference>
<dbReference type="SMART" id="SM00382">
    <property type="entry name" value="AAA"/>
    <property type="match status" value="1"/>
</dbReference>
<evidence type="ECO:0000313" key="6">
    <source>
        <dbReference type="EMBL" id="PCS04138.1"/>
    </source>
</evidence>
<evidence type="ECO:0000256" key="4">
    <source>
        <dbReference type="ARBA" id="ARBA00022840"/>
    </source>
</evidence>
<name>A0A1K2HCC6_9LACT</name>
<dbReference type="RefSeq" id="WP_031365889.1">
    <property type="nucleotide sequence ID" value="NZ_FPKS01000005.1"/>
</dbReference>
<dbReference type="EMBL" id="FPKS01000005">
    <property type="protein sequence ID" value="SFZ74399.1"/>
    <property type="molecule type" value="Genomic_DNA"/>
</dbReference>
<gene>
    <name evidence="6" type="ORF">RR45_GL001729</name>
    <name evidence="7" type="ORF">SAMN02746068_01238</name>
</gene>
<dbReference type="OrthoDB" id="9801987at2"/>
<dbReference type="InterPro" id="IPR017871">
    <property type="entry name" value="ABC_transporter-like_CS"/>
</dbReference>
<dbReference type="STRING" id="1122154.SAMN02746068_01238"/>
<evidence type="ECO:0000259" key="5">
    <source>
        <dbReference type="PROSITE" id="PS50893"/>
    </source>
</evidence>